<keyword evidence="3" id="KW-1185">Reference proteome</keyword>
<dbReference type="GO" id="GO:0032259">
    <property type="term" value="P:methylation"/>
    <property type="evidence" value="ECO:0007669"/>
    <property type="project" value="UniProtKB-KW"/>
</dbReference>
<proteinExistence type="predicted"/>
<evidence type="ECO:0000259" key="1">
    <source>
        <dbReference type="Pfam" id="PF08241"/>
    </source>
</evidence>
<accession>A0ABS8P1G0</accession>
<dbReference type="Pfam" id="PF08241">
    <property type="entry name" value="Methyltransf_11"/>
    <property type="match status" value="1"/>
</dbReference>
<sequence length="218" mass="24058">MTTETSPLTSAARSRPWARVFAAIYDPLLKGGERAGMSRSRHDLLAQVRGRTLEIGSGTGLNLGHYPDGVQDLVLAEPEPAMRRRLQDAVRRGGHRHEVIDARAERLPFPDASIDTVVSTLVLCTVDAPDRALREIRRVLRPGGQLLFIEHVRSESPTLARWQDRLAGPWQAFAEGCRCNRATAELMAACGFQLDARPAVWRAMPGIIRPLLIGRATV</sequence>
<evidence type="ECO:0000313" key="2">
    <source>
        <dbReference type="EMBL" id="MCD2192091.1"/>
    </source>
</evidence>
<dbReference type="RefSeq" id="WP_230729782.1">
    <property type="nucleotide sequence ID" value="NZ_JAJNDB010000001.1"/>
</dbReference>
<dbReference type="InterPro" id="IPR013216">
    <property type="entry name" value="Methyltransf_11"/>
</dbReference>
<dbReference type="PANTHER" id="PTHR45036">
    <property type="entry name" value="METHYLTRANSFERASE LIKE 7B"/>
    <property type="match status" value="1"/>
</dbReference>
<evidence type="ECO:0000313" key="3">
    <source>
        <dbReference type="Proteomes" id="UP001199469"/>
    </source>
</evidence>
<dbReference type="Proteomes" id="UP001199469">
    <property type="component" value="Unassembled WGS sequence"/>
</dbReference>
<dbReference type="PANTHER" id="PTHR45036:SF1">
    <property type="entry name" value="METHYLTRANSFERASE LIKE 7A"/>
    <property type="match status" value="1"/>
</dbReference>
<dbReference type="InterPro" id="IPR052356">
    <property type="entry name" value="Thiol_S-MT"/>
</dbReference>
<dbReference type="GO" id="GO:0008168">
    <property type="term" value="F:methyltransferase activity"/>
    <property type="evidence" value="ECO:0007669"/>
    <property type="project" value="UniProtKB-KW"/>
</dbReference>
<dbReference type="CDD" id="cd02440">
    <property type="entry name" value="AdoMet_MTases"/>
    <property type="match status" value="1"/>
</dbReference>
<organism evidence="2 3">
    <name type="scientific">Actinomycetospora endophytica</name>
    <dbReference type="NCBI Taxonomy" id="2291215"/>
    <lineage>
        <taxon>Bacteria</taxon>
        <taxon>Bacillati</taxon>
        <taxon>Actinomycetota</taxon>
        <taxon>Actinomycetes</taxon>
        <taxon>Pseudonocardiales</taxon>
        <taxon>Pseudonocardiaceae</taxon>
        <taxon>Actinomycetospora</taxon>
    </lineage>
</organism>
<gene>
    <name evidence="2" type="ORF">LQ327_01625</name>
</gene>
<dbReference type="InterPro" id="IPR029063">
    <property type="entry name" value="SAM-dependent_MTases_sf"/>
</dbReference>
<feature type="domain" description="Methyltransferase type 11" evidence="1">
    <location>
        <begin position="53"/>
        <end position="148"/>
    </location>
</feature>
<reference evidence="2 3" key="1">
    <citation type="submission" date="2021-11" db="EMBL/GenBank/DDBJ databases">
        <title>Draft genome sequence of Actinomycetospora sp. SF1 isolated from the rhizosphere soil.</title>
        <authorList>
            <person name="Duangmal K."/>
            <person name="Chantavorakit T."/>
        </authorList>
    </citation>
    <scope>NUCLEOTIDE SEQUENCE [LARGE SCALE GENOMIC DNA]</scope>
    <source>
        <strain evidence="2 3">TBRC 5722</strain>
    </source>
</reference>
<keyword evidence="2" id="KW-0489">Methyltransferase</keyword>
<dbReference type="EMBL" id="JAJNDB010000001">
    <property type="protein sequence ID" value="MCD2192091.1"/>
    <property type="molecule type" value="Genomic_DNA"/>
</dbReference>
<dbReference type="SUPFAM" id="SSF53335">
    <property type="entry name" value="S-adenosyl-L-methionine-dependent methyltransferases"/>
    <property type="match status" value="1"/>
</dbReference>
<name>A0ABS8P1G0_9PSEU</name>
<keyword evidence="2" id="KW-0808">Transferase</keyword>
<dbReference type="Gene3D" id="3.40.50.150">
    <property type="entry name" value="Vaccinia Virus protein VP39"/>
    <property type="match status" value="1"/>
</dbReference>
<protein>
    <submittedName>
        <fullName evidence="2">Class I SAM-dependent methyltransferase</fullName>
    </submittedName>
</protein>
<comment type="caution">
    <text evidence="2">The sequence shown here is derived from an EMBL/GenBank/DDBJ whole genome shotgun (WGS) entry which is preliminary data.</text>
</comment>